<comment type="subcellular location">
    <subcellularLocation>
        <location evidence="1">Membrane</location>
        <topology evidence="1">Multi-pass membrane protein</topology>
    </subcellularLocation>
</comment>
<evidence type="ECO:0000256" key="3">
    <source>
        <dbReference type="ARBA" id="ARBA00022989"/>
    </source>
</evidence>
<dbReference type="Proteomes" id="UP000015354">
    <property type="component" value="Unassembled WGS sequence"/>
</dbReference>
<accession>S9VTU1</accession>
<sequence>MMSFNAFASYLHTPHLAAVQLDLRCRRWLWRALRGPGAAPDAAPPGGGAYRYVREGALYLVRIALLLFCVLLLLHTAFVTATARQAHYLSLQRPTTQAAALCAYLAHLWLKFALIWRVARFFSLYLYGIDPPEDMRRCFVNTVTIRDFWRDWHASFNLWIVRYMYIPMGGSRHQRLSIFPIFFFIAIWHDHALHLLHWALAIALAFLVEMAVTTSFTQQLQHPVAAALVL</sequence>
<keyword evidence="7" id="KW-1185">Reference proteome</keyword>
<dbReference type="Pfam" id="PF03062">
    <property type="entry name" value="MBOAT"/>
    <property type="match status" value="1"/>
</dbReference>
<dbReference type="GO" id="GO:0016020">
    <property type="term" value="C:membrane"/>
    <property type="evidence" value="ECO:0007669"/>
    <property type="project" value="UniProtKB-SubCell"/>
</dbReference>
<dbReference type="GO" id="GO:0016746">
    <property type="term" value="F:acyltransferase activity"/>
    <property type="evidence" value="ECO:0007669"/>
    <property type="project" value="TreeGrafter"/>
</dbReference>
<feature type="transmembrane region" description="Helical" evidence="5">
    <location>
        <begin position="59"/>
        <end position="78"/>
    </location>
</feature>
<dbReference type="PANTHER" id="PTHR13285">
    <property type="entry name" value="ACYLTRANSFERASE"/>
    <property type="match status" value="1"/>
</dbReference>
<dbReference type="AlphaFoldDB" id="S9VTU1"/>
<dbReference type="PANTHER" id="PTHR13285:SF18">
    <property type="entry name" value="PROTEIN-CYSTEINE N-PALMITOYLTRANSFERASE RASP"/>
    <property type="match status" value="1"/>
</dbReference>
<dbReference type="InterPro" id="IPR004299">
    <property type="entry name" value="MBOAT_fam"/>
</dbReference>
<dbReference type="OrthoDB" id="261651at2759"/>
<dbReference type="EMBL" id="ATMH01003995">
    <property type="protein sequence ID" value="EPY30581.1"/>
    <property type="molecule type" value="Genomic_DNA"/>
</dbReference>
<dbReference type="InterPro" id="IPR051085">
    <property type="entry name" value="MB_O-acyltransferase"/>
</dbReference>
<proteinExistence type="predicted"/>
<name>S9VTU1_9TRYP</name>
<comment type="caution">
    <text evidence="6">The sequence shown here is derived from an EMBL/GenBank/DDBJ whole genome shotgun (WGS) entry which is preliminary data.</text>
</comment>
<evidence type="ECO:0000256" key="4">
    <source>
        <dbReference type="ARBA" id="ARBA00023136"/>
    </source>
</evidence>
<keyword evidence="3 5" id="KW-1133">Transmembrane helix</keyword>
<feature type="transmembrane region" description="Helical" evidence="5">
    <location>
        <begin position="195"/>
        <end position="212"/>
    </location>
</feature>
<evidence type="ECO:0000256" key="2">
    <source>
        <dbReference type="ARBA" id="ARBA00022692"/>
    </source>
</evidence>
<keyword evidence="4 5" id="KW-0472">Membrane</keyword>
<protein>
    <submittedName>
        <fullName evidence="6">Glycerol uptake protein</fullName>
    </submittedName>
</protein>
<dbReference type="GO" id="GO:0005783">
    <property type="term" value="C:endoplasmic reticulum"/>
    <property type="evidence" value="ECO:0007669"/>
    <property type="project" value="TreeGrafter"/>
</dbReference>
<evidence type="ECO:0000313" key="7">
    <source>
        <dbReference type="Proteomes" id="UP000015354"/>
    </source>
</evidence>
<keyword evidence="2 5" id="KW-0812">Transmembrane</keyword>
<feature type="transmembrane region" description="Helical" evidence="5">
    <location>
        <begin position="98"/>
        <end position="119"/>
    </location>
</feature>
<gene>
    <name evidence="6" type="ORF">STCU_03995</name>
</gene>
<evidence type="ECO:0000256" key="1">
    <source>
        <dbReference type="ARBA" id="ARBA00004141"/>
    </source>
</evidence>
<reference evidence="6 7" key="1">
    <citation type="journal article" date="2013" name="PLoS ONE">
        <title>Predicting the Proteins of Angomonas deanei, Strigomonas culicis and Their Respective Endosymbionts Reveals New Aspects of the Trypanosomatidae Family.</title>
        <authorList>
            <person name="Motta M.C."/>
            <person name="Martins A.C."/>
            <person name="de Souza S.S."/>
            <person name="Catta-Preta C.M."/>
            <person name="Silva R."/>
            <person name="Klein C.C."/>
            <person name="de Almeida L.G."/>
            <person name="de Lima Cunha O."/>
            <person name="Ciapina L.P."/>
            <person name="Brocchi M."/>
            <person name="Colabardini A.C."/>
            <person name="de Araujo Lima B."/>
            <person name="Machado C.R."/>
            <person name="de Almeida Soares C.M."/>
            <person name="Probst C.M."/>
            <person name="de Menezes C.B."/>
            <person name="Thompson C.E."/>
            <person name="Bartholomeu D.C."/>
            <person name="Gradia D.F."/>
            <person name="Pavoni D.P."/>
            <person name="Grisard E.C."/>
            <person name="Fantinatti-Garboggini F."/>
            <person name="Marchini F.K."/>
            <person name="Rodrigues-Luiz G.F."/>
            <person name="Wagner G."/>
            <person name="Goldman G.H."/>
            <person name="Fietto J.L."/>
            <person name="Elias M.C."/>
            <person name="Goldman M.H."/>
            <person name="Sagot M.F."/>
            <person name="Pereira M."/>
            <person name="Stoco P.H."/>
            <person name="de Mendonca-Neto R.P."/>
            <person name="Teixeira S.M."/>
            <person name="Maciel T.E."/>
            <person name="de Oliveira Mendes T.A."/>
            <person name="Urmenyi T.P."/>
            <person name="de Souza W."/>
            <person name="Schenkman S."/>
            <person name="de Vasconcelos A.T."/>
        </authorList>
    </citation>
    <scope>NUCLEOTIDE SEQUENCE [LARGE SCALE GENOMIC DNA]</scope>
</reference>
<evidence type="ECO:0000256" key="5">
    <source>
        <dbReference type="SAM" id="Phobius"/>
    </source>
</evidence>
<evidence type="ECO:0000313" key="6">
    <source>
        <dbReference type="EMBL" id="EPY30581.1"/>
    </source>
</evidence>
<organism evidence="6 7">
    <name type="scientific">Strigomonas culicis</name>
    <dbReference type="NCBI Taxonomy" id="28005"/>
    <lineage>
        <taxon>Eukaryota</taxon>
        <taxon>Discoba</taxon>
        <taxon>Euglenozoa</taxon>
        <taxon>Kinetoplastea</taxon>
        <taxon>Metakinetoplastina</taxon>
        <taxon>Trypanosomatida</taxon>
        <taxon>Trypanosomatidae</taxon>
        <taxon>Strigomonadinae</taxon>
        <taxon>Strigomonas</taxon>
    </lineage>
</organism>
<feature type="non-terminal residue" evidence="6">
    <location>
        <position position="230"/>
    </location>
</feature>